<feature type="region of interest" description="Disordered" evidence="1">
    <location>
        <begin position="523"/>
        <end position="570"/>
    </location>
</feature>
<feature type="chain" id="PRO_5035256963" evidence="2">
    <location>
        <begin position="34"/>
        <end position="570"/>
    </location>
</feature>
<evidence type="ECO:0000313" key="4">
    <source>
        <dbReference type="EMBL" id="MBE9025406.1"/>
    </source>
</evidence>
<evidence type="ECO:0000256" key="2">
    <source>
        <dbReference type="SAM" id="SignalP"/>
    </source>
</evidence>
<evidence type="ECO:0000256" key="1">
    <source>
        <dbReference type="SAM" id="MobiDB-lite"/>
    </source>
</evidence>
<reference evidence="4" key="1">
    <citation type="submission" date="2020-10" db="EMBL/GenBank/DDBJ databases">
        <authorList>
            <person name="Castelo-Branco R."/>
            <person name="Eusebio N."/>
            <person name="Adriana R."/>
            <person name="Vieira A."/>
            <person name="Brugerolle De Fraissinette N."/>
            <person name="Rezende De Castro R."/>
            <person name="Schneider M.P."/>
            <person name="Vasconcelos V."/>
            <person name="Leao P.N."/>
        </authorList>
    </citation>
    <scope>NUCLEOTIDE SEQUENCE</scope>
    <source>
        <strain evidence="4">LEGE 12446</strain>
    </source>
</reference>
<dbReference type="AlphaFoldDB" id="A0A8J7A384"/>
<dbReference type="EMBL" id="JADEXS010000410">
    <property type="protein sequence ID" value="MBE9025406.1"/>
    <property type="molecule type" value="Genomic_DNA"/>
</dbReference>
<comment type="caution">
    <text evidence="4">The sequence shown here is derived from an EMBL/GenBank/DDBJ whole genome shotgun (WGS) entry which is preliminary data.</text>
</comment>
<accession>A0A8J7A384</accession>
<feature type="domain" description="SLH" evidence="3">
    <location>
        <begin position="442"/>
        <end position="506"/>
    </location>
</feature>
<protein>
    <submittedName>
        <fullName evidence="4">S-layer homology domain-containing protein</fullName>
    </submittedName>
</protein>
<organism evidence="4 5">
    <name type="scientific">Desmonostoc muscorum LEGE 12446</name>
    <dbReference type="NCBI Taxonomy" id="1828758"/>
    <lineage>
        <taxon>Bacteria</taxon>
        <taxon>Bacillati</taxon>
        <taxon>Cyanobacteriota</taxon>
        <taxon>Cyanophyceae</taxon>
        <taxon>Nostocales</taxon>
        <taxon>Nostocaceae</taxon>
        <taxon>Desmonostoc</taxon>
    </lineage>
</organism>
<evidence type="ECO:0000313" key="5">
    <source>
        <dbReference type="Proteomes" id="UP000622533"/>
    </source>
</evidence>
<feature type="domain" description="SLH" evidence="3">
    <location>
        <begin position="381"/>
        <end position="440"/>
    </location>
</feature>
<keyword evidence="2" id="KW-0732">Signal</keyword>
<gene>
    <name evidence="4" type="ORF">IQ276_24185</name>
</gene>
<feature type="signal peptide" evidence="2">
    <location>
        <begin position="1"/>
        <end position="33"/>
    </location>
</feature>
<dbReference type="InterPro" id="IPR051465">
    <property type="entry name" value="Cell_Envelope_Struct_Comp"/>
</dbReference>
<evidence type="ECO:0000259" key="3">
    <source>
        <dbReference type="PROSITE" id="PS51272"/>
    </source>
</evidence>
<dbReference type="InterPro" id="IPR001119">
    <property type="entry name" value="SLH_dom"/>
</dbReference>
<proteinExistence type="predicted"/>
<feature type="domain" description="SLH" evidence="3">
    <location>
        <begin position="317"/>
        <end position="380"/>
    </location>
</feature>
<dbReference type="Pfam" id="PF00395">
    <property type="entry name" value="SLH"/>
    <property type="match status" value="2"/>
</dbReference>
<name>A0A8J7A384_DESMC</name>
<dbReference type="PANTHER" id="PTHR43308">
    <property type="entry name" value="OUTER MEMBRANE PROTEIN ALPHA-RELATED"/>
    <property type="match status" value="1"/>
</dbReference>
<dbReference type="PANTHER" id="PTHR43308:SF5">
    <property type="entry name" value="S-LAYER PROTEIN _ PEPTIDOGLYCAN ENDO-BETA-N-ACETYLGLUCOSAMINIDASE"/>
    <property type="match status" value="1"/>
</dbReference>
<keyword evidence="5" id="KW-1185">Reference proteome</keyword>
<dbReference type="RefSeq" id="WP_193920412.1">
    <property type="nucleotide sequence ID" value="NZ_JADEXS020000001.1"/>
</dbReference>
<dbReference type="PROSITE" id="PS51272">
    <property type="entry name" value="SLH"/>
    <property type="match status" value="3"/>
</dbReference>
<sequence>MKYTNQSNFVHLSKFVLAATSAAMFSPIVSAYAASGFSTIVAQKPDNSTEQQILADNEVETRSSTTTIQRQTVTTESRTQVNTSSVSVKGQKTGFSLAIWEPSGNLSEVIARVSVKSKHNKNYLKERFLGDYKYKIKQKAKFVKGLKASDRIVVRLYDLQNRFIGYSEFECLSANTAVNLILSAKPTEYQVIRTVYGIDADQDGGIDASTTTYDYFTQVSNQKVNFLSGSQTFQASQFQVESLSKVPATSVYPVSFTQGEFALVRQSSFSVFSSDLAEVLQATPGSLVQVTEVSDNSSYDISQLLMNYRQVGVSRTLQVGFSDVSTDYWAKDFIGELAAMEILEGFPDGTFRPDAPVTRAQFAAMLRKAFTKGKIRQAIAFKDVSTRYWGYNAIRDVYQMGFLNAVIGKDFNPNQSLSRLDILVALARGLNYQASGSTDTILSVYSDATNIRREHRSLIAALTQRGIVVNYPNVNLLNVERVATRSEVSALLYQALYSTGQVANISSQYVVGQQQQQVAVEEGAETPTQREGVRRHCNQGIGNGAEGCDPGNSRPHGGSNDEGGRTPGNR</sequence>
<dbReference type="Proteomes" id="UP000622533">
    <property type="component" value="Unassembled WGS sequence"/>
</dbReference>